<dbReference type="InterPro" id="IPR013325">
    <property type="entry name" value="RNA_pol_sigma_r2"/>
</dbReference>
<dbReference type="SUPFAM" id="SSF88659">
    <property type="entry name" value="Sigma3 and sigma4 domains of RNA polymerase sigma factors"/>
    <property type="match status" value="1"/>
</dbReference>
<dbReference type="PANTHER" id="PTHR43133">
    <property type="entry name" value="RNA POLYMERASE ECF-TYPE SIGMA FACTO"/>
    <property type="match status" value="1"/>
</dbReference>
<keyword evidence="2" id="KW-0805">Transcription regulation</keyword>
<dbReference type="PANTHER" id="PTHR43133:SF8">
    <property type="entry name" value="RNA POLYMERASE SIGMA FACTOR HI_1459-RELATED"/>
    <property type="match status" value="1"/>
</dbReference>
<evidence type="ECO:0000256" key="5">
    <source>
        <dbReference type="ARBA" id="ARBA00023163"/>
    </source>
</evidence>
<dbReference type="InterPro" id="IPR014284">
    <property type="entry name" value="RNA_pol_sigma-70_dom"/>
</dbReference>
<organism evidence="8 9">
    <name type="scientific">Roseovarius aestuarii</name>
    <dbReference type="NCBI Taxonomy" id="475083"/>
    <lineage>
        <taxon>Bacteria</taxon>
        <taxon>Pseudomonadati</taxon>
        <taxon>Pseudomonadota</taxon>
        <taxon>Alphaproteobacteria</taxon>
        <taxon>Rhodobacterales</taxon>
        <taxon>Roseobacteraceae</taxon>
        <taxon>Roseovarius</taxon>
    </lineage>
</organism>
<gene>
    <name evidence="8" type="primary">sigE</name>
    <name evidence="8" type="ORF">ROA7745_00799</name>
</gene>
<evidence type="ECO:0000313" key="9">
    <source>
        <dbReference type="Proteomes" id="UP000193224"/>
    </source>
</evidence>
<dbReference type="NCBIfam" id="NF009176">
    <property type="entry name" value="PRK12524.1"/>
    <property type="match status" value="1"/>
</dbReference>
<name>A0A1X7BNA0_9RHOB</name>
<proteinExistence type="inferred from homology"/>
<sequence length="212" mass="23421">MLKTVDADRVRRLGPTRAGDMPLDTMGDESDEALLMRYATGDQAAAQALTLRLTPRVYAHACRMLGIPAEAEDVTQEALLRLWRMAPDWRQGEARVTTWLYRVVANLCTDRLRRARGVALDAVPEPEDEAASAADRMLEKSRAAALQAALNLLPERQRQAVILRHIEGLSNPEIAEIMETSADAVESLTARGKRALSAELSGRREELGFSDD</sequence>
<dbReference type="InterPro" id="IPR039425">
    <property type="entry name" value="RNA_pol_sigma-70-like"/>
</dbReference>
<protein>
    <submittedName>
        <fullName evidence="8">ECF RNA polymerase sigma factor SigE</fullName>
    </submittedName>
</protein>
<dbReference type="CDD" id="cd06171">
    <property type="entry name" value="Sigma70_r4"/>
    <property type="match status" value="1"/>
</dbReference>
<dbReference type="AlphaFoldDB" id="A0A1X7BNA0"/>
<dbReference type="InterPro" id="IPR013249">
    <property type="entry name" value="RNA_pol_sigma70_r4_t2"/>
</dbReference>
<keyword evidence="9" id="KW-1185">Reference proteome</keyword>
<keyword evidence="4" id="KW-0238">DNA-binding</keyword>
<dbReference type="NCBIfam" id="TIGR02937">
    <property type="entry name" value="sigma70-ECF"/>
    <property type="match status" value="1"/>
</dbReference>
<dbReference type="GO" id="GO:0003677">
    <property type="term" value="F:DNA binding"/>
    <property type="evidence" value="ECO:0007669"/>
    <property type="project" value="UniProtKB-KW"/>
</dbReference>
<dbReference type="InterPro" id="IPR036388">
    <property type="entry name" value="WH-like_DNA-bd_sf"/>
</dbReference>
<comment type="similarity">
    <text evidence="1">Belongs to the sigma-70 factor family. ECF subfamily.</text>
</comment>
<dbReference type="Pfam" id="PF08281">
    <property type="entry name" value="Sigma70_r4_2"/>
    <property type="match status" value="1"/>
</dbReference>
<evidence type="ECO:0000259" key="6">
    <source>
        <dbReference type="Pfam" id="PF04542"/>
    </source>
</evidence>
<reference evidence="8 9" key="1">
    <citation type="submission" date="2017-03" db="EMBL/GenBank/DDBJ databases">
        <authorList>
            <person name="Afonso C.L."/>
            <person name="Miller P.J."/>
            <person name="Scott M.A."/>
            <person name="Spackman E."/>
            <person name="Goraichik I."/>
            <person name="Dimitrov K.M."/>
            <person name="Suarez D.L."/>
            <person name="Swayne D.E."/>
        </authorList>
    </citation>
    <scope>NUCLEOTIDE SEQUENCE [LARGE SCALE GENOMIC DNA]</scope>
    <source>
        <strain evidence="8 9">CECT 7745</strain>
    </source>
</reference>
<dbReference type="Pfam" id="PF04542">
    <property type="entry name" value="Sigma70_r2"/>
    <property type="match status" value="1"/>
</dbReference>
<dbReference type="InterPro" id="IPR007627">
    <property type="entry name" value="RNA_pol_sigma70_r2"/>
</dbReference>
<dbReference type="GO" id="GO:0016987">
    <property type="term" value="F:sigma factor activity"/>
    <property type="evidence" value="ECO:0007669"/>
    <property type="project" value="UniProtKB-KW"/>
</dbReference>
<evidence type="ECO:0000256" key="4">
    <source>
        <dbReference type="ARBA" id="ARBA00023125"/>
    </source>
</evidence>
<evidence type="ECO:0000259" key="7">
    <source>
        <dbReference type="Pfam" id="PF08281"/>
    </source>
</evidence>
<feature type="domain" description="RNA polymerase sigma-70 region 2" evidence="6">
    <location>
        <begin position="52"/>
        <end position="116"/>
    </location>
</feature>
<keyword evidence="3" id="KW-0731">Sigma factor</keyword>
<dbReference type="GO" id="GO:0006352">
    <property type="term" value="P:DNA-templated transcription initiation"/>
    <property type="evidence" value="ECO:0007669"/>
    <property type="project" value="InterPro"/>
</dbReference>
<evidence type="ECO:0000256" key="2">
    <source>
        <dbReference type="ARBA" id="ARBA00023015"/>
    </source>
</evidence>
<evidence type="ECO:0000256" key="1">
    <source>
        <dbReference type="ARBA" id="ARBA00010641"/>
    </source>
</evidence>
<dbReference type="Gene3D" id="1.10.10.10">
    <property type="entry name" value="Winged helix-like DNA-binding domain superfamily/Winged helix DNA-binding domain"/>
    <property type="match status" value="1"/>
</dbReference>
<feature type="domain" description="RNA polymerase sigma factor 70 region 4 type 2" evidence="7">
    <location>
        <begin position="145"/>
        <end position="196"/>
    </location>
</feature>
<dbReference type="Proteomes" id="UP000193224">
    <property type="component" value="Unassembled WGS sequence"/>
</dbReference>
<evidence type="ECO:0000313" key="8">
    <source>
        <dbReference type="EMBL" id="SMC10990.1"/>
    </source>
</evidence>
<keyword evidence="5" id="KW-0804">Transcription</keyword>
<dbReference type="SUPFAM" id="SSF88946">
    <property type="entry name" value="Sigma2 domain of RNA polymerase sigma factors"/>
    <property type="match status" value="1"/>
</dbReference>
<dbReference type="Gene3D" id="1.10.1740.10">
    <property type="match status" value="1"/>
</dbReference>
<dbReference type="EMBL" id="FWXB01000002">
    <property type="protein sequence ID" value="SMC10990.1"/>
    <property type="molecule type" value="Genomic_DNA"/>
</dbReference>
<dbReference type="InterPro" id="IPR013324">
    <property type="entry name" value="RNA_pol_sigma_r3/r4-like"/>
</dbReference>
<evidence type="ECO:0000256" key="3">
    <source>
        <dbReference type="ARBA" id="ARBA00023082"/>
    </source>
</evidence>
<accession>A0A1X7BNA0</accession>